<dbReference type="Gene3D" id="1.10.150.320">
    <property type="entry name" value="Photosystem II 12 kDa extrinsic protein"/>
    <property type="match status" value="1"/>
</dbReference>
<reference evidence="1" key="1">
    <citation type="submission" date="2021-06" db="EMBL/GenBank/DDBJ databases">
        <authorList>
            <person name="Kallberg Y."/>
            <person name="Tangrot J."/>
            <person name="Rosling A."/>
        </authorList>
    </citation>
    <scope>NUCLEOTIDE SEQUENCE</scope>
    <source>
        <strain evidence="1">BR232B</strain>
    </source>
</reference>
<proteinExistence type="predicted"/>
<accession>A0A9N9D989</accession>
<gene>
    <name evidence="1" type="ORF">PBRASI_LOCUS9261</name>
</gene>
<name>A0A9N9D989_9GLOM</name>
<protein>
    <submittedName>
        <fullName evidence="1">1497_t:CDS:1</fullName>
    </submittedName>
</protein>
<dbReference type="EMBL" id="CAJVPI010001935">
    <property type="protein sequence ID" value="CAG8631185.1"/>
    <property type="molecule type" value="Genomic_DNA"/>
</dbReference>
<evidence type="ECO:0000313" key="2">
    <source>
        <dbReference type="Proteomes" id="UP000789739"/>
    </source>
</evidence>
<dbReference type="AlphaFoldDB" id="A0A9N9D989"/>
<feature type="non-terminal residue" evidence="1">
    <location>
        <position position="380"/>
    </location>
</feature>
<dbReference type="SUPFAM" id="SSF160975">
    <property type="entry name" value="AF1531-like"/>
    <property type="match status" value="1"/>
</dbReference>
<keyword evidence="2" id="KW-1185">Reference proteome</keyword>
<sequence length="380" mass="43832">MELYSEISHLALTEDEKMTLCMYFSKNPDQKEEAVIVLSVYEASIAVQLLYQHFISCDNPKIEFEGFSQDSDGFQVTNQEGDKTNEYFVTYKDIKSAGIINLDHADPYTNTNSWYICLPYLWLCIIVSAAGEKSPFKTWQGFINPEKPIYWEEWESFNFQVEIPTSIRVCKLREKYPNKPTVLDTKDKRHKQLHTQFTNVYINGKVKESVWDGFSYLHGDSGRMLLSFQMKFAESDSKNPQQISKELIGKEFDKASNACKQLSKTNNFPKRMQWGMLILSNAFRKHDVTQDNLPAQCAAVDCSNFQAFFGQTFASCAQFVAEQNKIYINMAPSYILQLIPEVGDVIAREIISNRKRKHFENVDDLLARVPKFPHKSTEAI</sequence>
<evidence type="ECO:0000313" key="1">
    <source>
        <dbReference type="EMBL" id="CAG8631185.1"/>
    </source>
</evidence>
<dbReference type="Proteomes" id="UP000789739">
    <property type="component" value="Unassembled WGS sequence"/>
</dbReference>
<comment type="caution">
    <text evidence="1">The sequence shown here is derived from an EMBL/GenBank/DDBJ whole genome shotgun (WGS) entry which is preliminary data.</text>
</comment>
<organism evidence="1 2">
    <name type="scientific">Paraglomus brasilianum</name>
    <dbReference type="NCBI Taxonomy" id="144538"/>
    <lineage>
        <taxon>Eukaryota</taxon>
        <taxon>Fungi</taxon>
        <taxon>Fungi incertae sedis</taxon>
        <taxon>Mucoromycota</taxon>
        <taxon>Glomeromycotina</taxon>
        <taxon>Glomeromycetes</taxon>
        <taxon>Paraglomerales</taxon>
        <taxon>Paraglomeraceae</taxon>
        <taxon>Paraglomus</taxon>
    </lineage>
</organism>
<dbReference type="OrthoDB" id="2433727at2759"/>